<dbReference type="CDD" id="cd03257">
    <property type="entry name" value="ABC_NikE_OppD_transporters"/>
    <property type="match status" value="1"/>
</dbReference>
<evidence type="ECO:0000313" key="9">
    <source>
        <dbReference type="EMBL" id="MDV7263951.1"/>
    </source>
</evidence>
<evidence type="ECO:0000256" key="7">
    <source>
        <dbReference type="ARBA" id="ARBA00023136"/>
    </source>
</evidence>
<comment type="subcellular location">
    <subcellularLocation>
        <location evidence="1">Cell membrane</location>
        <topology evidence="1">Peripheral membrane protein</topology>
    </subcellularLocation>
</comment>
<dbReference type="InterPro" id="IPR013563">
    <property type="entry name" value="Oligopep_ABC_C"/>
</dbReference>
<reference evidence="9" key="1">
    <citation type="submission" date="2023-10" db="EMBL/GenBank/DDBJ databases">
        <title>Development of a sustainable strategy for remediation of hydrocarbon-contaminated territories based on the waste exchange concept.</title>
        <authorList>
            <person name="Krivoruchko A."/>
        </authorList>
    </citation>
    <scope>NUCLEOTIDE SEQUENCE</scope>
    <source>
        <strain evidence="9">IEGM 68</strain>
    </source>
</reference>
<dbReference type="InterPro" id="IPR027417">
    <property type="entry name" value="P-loop_NTPase"/>
</dbReference>
<organism evidence="9 10">
    <name type="scientific">Rhodococcus oxybenzonivorans</name>
    <dbReference type="NCBI Taxonomy" id="1990687"/>
    <lineage>
        <taxon>Bacteria</taxon>
        <taxon>Bacillati</taxon>
        <taxon>Actinomycetota</taxon>
        <taxon>Actinomycetes</taxon>
        <taxon>Mycobacteriales</taxon>
        <taxon>Nocardiaceae</taxon>
        <taxon>Rhodococcus</taxon>
    </lineage>
</organism>
<accession>A0AAE4UVX7</accession>
<evidence type="ECO:0000256" key="3">
    <source>
        <dbReference type="ARBA" id="ARBA00022448"/>
    </source>
</evidence>
<dbReference type="GO" id="GO:0015833">
    <property type="term" value="P:peptide transport"/>
    <property type="evidence" value="ECO:0007669"/>
    <property type="project" value="InterPro"/>
</dbReference>
<dbReference type="PANTHER" id="PTHR43297:SF2">
    <property type="entry name" value="DIPEPTIDE TRANSPORT ATP-BINDING PROTEIN DPPD"/>
    <property type="match status" value="1"/>
</dbReference>
<keyword evidence="6 9" id="KW-0067">ATP-binding</keyword>
<dbReference type="Pfam" id="PF08352">
    <property type="entry name" value="oligo_HPY"/>
    <property type="match status" value="1"/>
</dbReference>
<keyword evidence="3" id="KW-0813">Transport</keyword>
<dbReference type="SMART" id="SM00382">
    <property type="entry name" value="AAA"/>
    <property type="match status" value="1"/>
</dbReference>
<dbReference type="FunFam" id="3.40.50.300:FF:000016">
    <property type="entry name" value="Oligopeptide ABC transporter ATP-binding component"/>
    <property type="match status" value="1"/>
</dbReference>
<gene>
    <name evidence="9" type="ORF">R4315_05180</name>
</gene>
<evidence type="ECO:0000256" key="6">
    <source>
        <dbReference type="ARBA" id="ARBA00022840"/>
    </source>
</evidence>
<dbReference type="InterPro" id="IPR050388">
    <property type="entry name" value="ABC_Ni/Peptide_Import"/>
</dbReference>
<evidence type="ECO:0000256" key="4">
    <source>
        <dbReference type="ARBA" id="ARBA00022475"/>
    </source>
</evidence>
<dbReference type="RefSeq" id="WP_317745635.1">
    <property type="nucleotide sequence ID" value="NZ_JAWLUP010000006.1"/>
</dbReference>
<dbReference type="InterPro" id="IPR003593">
    <property type="entry name" value="AAA+_ATPase"/>
</dbReference>
<dbReference type="InterPro" id="IPR003439">
    <property type="entry name" value="ABC_transporter-like_ATP-bd"/>
</dbReference>
<keyword evidence="7" id="KW-0472">Membrane</keyword>
<keyword evidence="5" id="KW-0547">Nucleotide-binding</keyword>
<keyword evidence="4" id="KW-1003">Cell membrane</keyword>
<evidence type="ECO:0000256" key="5">
    <source>
        <dbReference type="ARBA" id="ARBA00022741"/>
    </source>
</evidence>
<comment type="caution">
    <text evidence="9">The sequence shown here is derived from an EMBL/GenBank/DDBJ whole genome shotgun (WGS) entry which is preliminary data.</text>
</comment>
<dbReference type="PROSITE" id="PS00211">
    <property type="entry name" value="ABC_TRANSPORTER_1"/>
    <property type="match status" value="1"/>
</dbReference>
<proteinExistence type="inferred from homology"/>
<evidence type="ECO:0000259" key="8">
    <source>
        <dbReference type="PROSITE" id="PS50893"/>
    </source>
</evidence>
<comment type="similarity">
    <text evidence="2">Belongs to the ABC transporter superfamily.</text>
</comment>
<dbReference type="Gene3D" id="3.40.50.300">
    <property type="entry name" value="P-loop containing nucleotide triphosphate hydrolases"/>
    <property type="match status" value="1"/>
</dbReference>
<dbReference type="EMBL" id="JAWLUP010000006">
    <property type="protein sequence ID" value="MDV7263951.1"/>
    <property type="molecule type" value="Genomic_DNA"/>
</dbReference>
<dbReference type="NCBIfam" id="TIGR01727">
    <property type="entry name" value="oligo_HPY"/>
    <property type="match status" value="1"/>
</dbReference>
<dbReference type="GO" id="GO:0005886">
    <property type="term" value="C:plasma membrane"/>
    <property type="evidence" value="ECO:0007669"/>
    <property type="project" value="UniProtKB-SubCell"/>
</dbReference>
<dbReference type="PROSITE" id="PS50893">
    <property type="entry name" value="ABC_TRANSPORTER_2"/>
    <property type="match status" value="1"/>
</dbReference>
<dbReference type="AlphaFoldDB" id="A0AAE4UVX7"/>
<dbReference type="GO" id="GO:0005524">
    <property type="term" value="F:ATP binding"/>
    <property type="evidence" value="ECO:0007669"/>
    <property type="project" value="UniProtKB-KW"/>
</dbReference>
<sequence length="330" mass="35455">MNTPLLTVSGLNVDFTQGQGGTRVVEDVSFQVNSTSIVGVVGESGSGKSVTARAIAGILPGNGTSSGSVVFQDRELVNLSPRPARAARRGMSMIFQNPRMALDPVFTIGSQLTETLRLKQDLSRRSARSQSAELLAAVGIPEPRRRLDDYPHMMSGGMAQRVMIALSLACSPDLLIADEPTSALDVSVQAQILELLKRLRDEIGTAIVFISHDLGAVAELCDDIVVMYNGHVVELGPAAEVIRSPRHPYTEGLLNAVPRLRDSPIGREELPFNGIPITVTKSSLPSTGCNFAHRCRSAADECRTETVLRPVGPARETRCTRSEPIFSEAT</sequence>
<dbReference type="GO" id="GO:0016887">
    <property type="term" value="F:ATP hydrolysis activity"/>
    <property type="evidence" value="ECO:0007669"/>
    <property type="project" value="InterPro"/>
</dbReference>
<name>A0AAE4UVX7_9NOCA</name>
<dbReference type="SUPFAM" id="SSF52540">
    <property type="entry name" value="P-loop containing nucleoside triphosphate hydrolases"/>
    <property type="match status" value="1"/>
</dbReference>
<dbReference type="PANTHER" id="PTHR43297">
    <property type="entry name" value="OLIGOPEPTIDE TRANSPORT ATP-BINDING PROTEIN APPD"/>
    <property type="match status" value="1"/>
</dbReference>
<dbReference type="Proteomes" id="UP001185863">
    <property type="component" value="Unassembled WGS sequence"/>
</dbReference>
<evidence type="ECO:0000313" key="10">
    <source>
        <dbReference type="Proteomes" id="UP001185863"/>
    </source>
</evidence>
<dbReference type="InterPro" id="IPR017871">
    <property type="entry name" value="ABC_transporter-like_CS"/>
</dbReference>
<feature type="domain" description="ABC transporter" evidence="8">
    <location>
        <begin position="8"/>
        <end position="254"/>
    </location>
</feature>
<evidence type="ECO:0000256" key="2">
    <source>
        <dbReference type="ARBA" id="ARBA00005417"/>
    </source>
</evidence>
<evidence type="ECO:0000256" key="1">
    <source>
        <dbReference type="ARBA" id="ARBA00004202"/>
    </source>
</evidence>
<dbReference type="Pfam" id="PF00005">
    <property type="entry name" value="ABC_tran"/>
    <property type="match status" value="1"/>
</dbReference>
<protein>
    <submittedName>
        <fullName evidence="9">ABC transporter ATP-binding protein</fullName>
    </submittedName>
</protein>